<dbReference type="PANTHER" id="PTHR45138:SF9">
    <property type="entry name" value="DIGUANYLATE CYCLASE DGCM-RELATED"/>
    <property type="match status" value="1"/>
</dbReference>
<dbReference type="EMBL" id="CP104694">
    <property type="protein sequence ID" value="UXI68446.1"/>
    <property type="molecule type" value="Genomic_DNA"/>
</dbReference>
<reference evidence="6" key="1">
    <citation type="submission" date="2022-09" db="EMBL/GenBank/DDBJ databases">
        <title>Tahibacter sp. nov., isolated from a fresh water.</title>
        <authorList>
            <person name="Baek J.H."/>
            <person name="Lee J.K."/>
            <person name="Kim J.M."/>
            <person name="Jeon C.O."/>
        </authorList>
    </citation>
    <scope>NUCLEOTIDE SEQUENCE</scope>
    <source>
        <strain evidence="6">W38</strain>
    </source>
</reference>
<feature type="chain" id="PRO_5046054411" description="diguanylate cyclase" evidence="4">
    <location>
        <begin position="23"/>
        <end position="655"/>
    </location>
</feature>
<gene>
    <name evidence="6" type="ORF">N4264_01985</name>
</gene>
<evidence type="ECO:0000259" key="5">
    <source>
        <dbReference type="PROSITE" id="PS50887"/>
    </source>
</evidence>
<dbReference type="SMART" id="SM00028">
    <property type="entry name" value="TPR"/>
    <property type="match status" value="4"/>
</dbReference>
<dbReference type="InterPro" id="IPR043128">
    <property type="entry name" value="Rev_trsase/Diguanyl_cyclase"/>
</dbReference>
<name>A0ABY6BFR4_9GAMM</name>
<keyword evidence="3" id="KW-0812">Transmembrane</keyword>
<dbReference type="Pfam" id="PF13181">
    <property type="entry name" value="TPR_8"/>
    <property type="match status" value="1"/>
</dbReference>
<accession>A0ABY6BFR4</accession>
<evidence type="ECO:0000256" key="3">
    <source>
        <dbReference type="SAM" id="Phobius"/>
    </source>
</evidence>
<dbReference type="CDD" id="cd01949">
    <property type="entry name" value="GGDEF"/>
    <property type="match status" value="1"/>
</dbReference>
<dbReference type="Gene3D" id="1.25.40.10">
    <property type="entry name" value="Tetratricopeptide repeat domain"/>
    <property type="match status" value="2"/>
</dbReference>
<dbReference type="NCBIfam" id="TIGR00254">
    <property type="entry name" value="GGDEF"/>
    <property type="match status" value="1"/>
</dbReference>
<dbReference type="SUPFAM" id="SSF55073">
    <property type="entry name" value="Nucleotide cyclase"/>
    <property type="match status" value="1"/>
</dbReference>
<dbReference type="InterPro" id="IPR019734">
    <property type="entry name" value="TPR_rpt"/>
</dbReference>
<sequence length="655" mass="70680">MRRIAAACLFVFSLALGNAVCARPAILAAFPAHWSAPLADSVGYLLHAAGETDSAADWWAYCVEIAAPAGAVERELGCLGRAAAAAAAAGQVAQAGALQQRRLAMARTRAPAHAADALIQLAMLARRAGDLPQAESHYRSAIELARAAGRVLDQARALSGLSHVRKNQGDYYEALEAETAALALLRGRDRPQQLYTSYLHLAALYEQLEDMDRARDFQARALAAAGVSPDPLDRATAGVSMAGLLNDSGSLYAATAEALAADAERTFARLGHRPGMLDARFHQARARLLQGRLDAAEAILVPLLADAEALGQRASRAHILFRLAELKHERGRLPEAIADARAALAIYQQIDNPHRQAKTHALLQRLHTAAADPAAAQRHELARLRLRENLFDASTMRRVGALFEQLRAQREAGQRQLQDRDNRLAAVGYERDVYLRSFYALVAICLGLALVLVTLRYRASLARNRDLSERERAGRGERARLEEINARLYTSATTDPLTGLANRAHGLERLQQSLAHAAQGEVIAIGLVDVDHFKRINDTHGHLAGDAVLRLVARTLALHLSDAVVVARLGGEEFLIVLDGEVADAPAARLDEVRRAIAAATQKSTYLVTASIGWCVQRGPRGDIDLLLAAADAALYRAKAMGRNRVEGSAEAVEF</sequence>
<keyword evidence="3" id="KW-1133">Transmembrane helix</keyword>
<feature type="signal peptide" evidence="4">
    <location>
        <begin position="1"/>
        <end position="22"/>
    </location>
</feature>
<evidence type="ECO:0000256" key="4">
    <source>
        <dbReference type="SAM" id="SignalP"/>
    </source>
</evidence>
<organism evidence="6 7">
    <name type="scientific">Tahibacter amnicola</name>
    <dbReference type="NCBI Taxonomy" id="2976241"/>
    <lineage>
        <taxon>Bacteria</taxon>
        <taxon>Pseudomonadati</taxon>
        <taxon>Pseudomonadota</taxon>
        <taxon>Gammaproteobacteria</taxon>
        <taxon>Lysobacterales</taxon>
        <taxon>Rhodanobacteraceae</taxon>
        <taxon>Tahibacter</taxon>
    </lineage>
</organism>
<dbReference type="PROSITE" id="PS50887">
    <property type="entry name" value="GGDEF"/>
    <property type="match status" value="1"/>
</dbReference>
<dbReference type="RefSeq" id="WP_261695406.1">
    <property type="nucleotide sequence ID" value="NZ_CP104694.1"/>
</dbReference>
<feature type="transmembrane region" description="Helical" evidence="3">
    <location>
        <begin position="433"/>
        <end position="455"/>
    </location>
</feature>
<dbReference type="Pfam" id="PF00990">
    <property type="entry name" value="GGDEF"/>
    <property type="match status" value="1"/>
</dbReference>
<dbReference type="SMART" id="SM00267">
    <property type="entry name" value="GGDEF"/>
    <property type="match status" value="1"/>
</dbReference>
<dbReference type="EC" id="2.7.7.65" evidence="1"/>
<dbReference type="Proteomes" id="UP001064632">
    <property type="component" value="Chromosome"/>
</dbReference>
<evidence type="ECO:0000313" key="7">
    <source>
        <dbReference type="Proteomes" id="UP001064632"/>
    </source>
</evidence>
<keyword evidence="7" id="KW-1185">Reference proteome</keyword>
<protein>
    <recommendedName>
        <fullName evidence="1">diguanylate cyclase</fullName>
        <ecNumber evidence="1">2.7.7.65</ecNumber>
    </recommendedName>
</protein>
<dbReference type="SUPFAM" id="SSF48452">
    <property type="entry name" value="TPR-like"/>
    <property type="match status" value="2"/>
</dbReference>
<dbReference type="InterPro" id="IPR029787">
    <property type="entry name" value="Nucleotide_cyclase"/>
</dbReference>
<evidence type="ECO:0000256" key="2">
    <source>
        <dbReference type="ARBA" id="ARBA00034247"/>
    </source>
</evidence>
<evidence type="ECO:0000256" key="1">
    <source>
        <dbReference type="ARBA" id="ARBA00012528"/>
    </source>
</evidence>
<feature type="domain" description="GGDEF" evidence="5">
    <location>
        <begin position="521"/>
        <end position="651"/>
    </location>
</feature>
<dbReference type="Gene3D" id="3.30.70.270">
    <property type="match status" value="1"/>
</dbReference>
<keyword evidence="4" id="KW-0732">Signal</keyword>
<comment type="catalytic activity">
    <reaction evidence="2">
        <text>2 GTP = 3',3'-c-di-GMP + 2 diphosphate</text>
        <dbReference type="Rhea" id="RHEA:24898"/>
        <dbReference type="ChEBI" id="CHEBI:33019"/>
        <dbReference type="ChEBI" id="CHEBI:37565"/>
        <dbReference type="ChEBI" id="CHEBI:58805"/>
        <dbReference type="EC" id="2.7.7.65"/>
    </reaction>
</comment>
<keyword evidence="3" id="KW-0472">Membrane</keyword>
<dbReference type="InterPro" id="IPR050469">
    <property type="entry name" value="Diguanylate_Cyclase"/>
</dbReference>
<dbReference type="InterPro" id="IPR011990">
    <property type="entry name" value="TPR-like_helical_dom_sf"/>
</dbReference>
<dbReference type="InterPro" id="IPR000160">
    <property type="entry name" value="GGDEF_dom"/>
</dbReference>
<proteinExistence type="predicted"/>
<evidence type="ECO:0000313" key="6">
    <source>
        <dbReference type="EMBL" id="UXI68446.1"/>
    </source>
</evidence>
<dbReference type="PANTHER" id="PTHR45138">
    <property type="entry name" value="REGULATORY COMPONENTS OF SENSORY TRANSDUCTION SYSTEM"/>
    <property type="match status" value="1"/>
</dbReference>